<evidence type="ECO:0000313" key="3">
    <source>
        <dbReference type="Proteomes" id="UP000295302"/>
    </source>
</evidence>
<gene>
    <name evidence="2" type="ORF">E1286_04740</name>
</gene>
<name>A0A4V6PE30_9ACTN</name>
<dbReference type="RefSeq" id="WP_132609035.1">
    <property type="nucleotide sequence ID" value="NZ_SMKQ01000007.1"/>
</dbReference>
<evidence type="ECO:0000256" key="1">
    <source>
        <dbReference type="SAM" id="MobiDB-lite"/>
    </source>
</evidence>
<dbReference type="OrthoDB" id="3551450at2"/>
<feature type="region of interest" description="Disordered" evidence="1">
    <location>
        <begin position="118"/>
        <end position="161"/>
    </location>
</feature>
<evidence type="ECO:0000313" key="2">
    <source>
        <dbReference type="EMBL" id="TDD55007.1"/>
    </source>
</evidence>
<sequence length="161" mass="17361">MVHLNPALVGEMVAAALAAHDTVITYTERNLRQMWEDTRFREGIERRIREQLLGKVVEQGVRACGAAHADVPLLRRTGLVAVARHAGSARPAGTGGVGAPWEWVEVELSVPARRVGSLEQRAATPPTASVVSLQSAPSRNQPARPSPSGSTSLKNLRREHP</sequence>
<dbReference type="EMBL" id="SMKQ01000007">
    <property type="protein sequence ID" value="TDD55007.1"/>
    <property type="molecule type" value="Genomic_DNA"/>
</dbReference>
<feature type="compositionally biased region" description="Polar residues" evidence="1">
    <location>
        <begin position="126"/>
        <end position="154"/>
    </location>
</feature>
<accession>A0A4V6PE30</accession>
<comment type="caution">
    <text evidence="2">The sequence shown here is derived from an EMBL/GenBank/DDBJ whole genome shotgun (WGS) entry which is preliminary data.</text>
</comment>
<protein>
    <submittedName>
        <fullName evidence="2">Uncharacterized protein</fullName>
    </submittedName>
</protein>
<dbReference type="Proteomes" id="UP000295302">
    <property type="component" value="Unassembled WGS sequence"/>
</dbReference>
<proteinExistence type="predicted"/>
<organism evidence="2 3">
    <name type="scientific">Nonomuraea terrae</name>
    <dbReference type="NCBI Taxonomy" id="2530383"/>
    <lineage>
        <taxon>Bacteria</taxon>
        <taxon>Bacillati</taxon>
        <taxon>Actinomycetota</taxon>
        <taxon>Actinomycetes</taxon>
        <taxon>Streptosporangiales</taxon>
        <taxon>Streptosporangiaceae</taxon>
        <taxon>Nonomuraea</taxon>
    </lineage>
</organism>
<reference evidence="2 3" key="1">
    <citation type="submission" date="2019-03" db="EMBL/GenBank/DDBJ databases">
        <title>Draft genome sequences of novel Actinobacteria.</title>
        <authorList>
            <person name="Sahin N."/>
            <person name="Ay H."/>
            <person name="Saygin H."/>
        </authorList>
    </citation>
    <scope>NUCLEOTIDE SEQUENCE [LARGE SCALE GENOMIC DNA]</scope>
    <source>
        <strain evidence="2 3">CH32</strain>
    </source>
</reference>
<keyword evidence="3" id="KW-1185">Reference proteome</keyword>
<dbReference type="AlphaFoldDB" id="A0A4V6PE30"/>